<sequence length="76" mass="8644">LAKDVWKVGLEFKDVDVDDSRLVTREEVESAVRDLMQNEQLRKRAFELKEAAVKAVMPGGSSFTDITAFIQNMLEK</sequence>
<feature type="domain" description="EF-hand" evidence="1">
    <location>
        <begin position="12"/>
        <end position="38"/>
    </location>
</feature>
<dbReference type="EMBL" id="JAHRHJ020000009">
    <property type="protein sequence ID" value="KAH9303116.1"/>
    <property type="molecule type" value="Genomic_DNA"/>
</dbReference>
<dbReference type="GO" id="GO:0005509">
    <property type="term" value="F:calcium ion binding"/>
    <property type="evidence" value="ECO:0007669"/>
    <property type="project" value="InterPro"/>
</dbReference>
<reference evidence="2 3" key="1">
    <citation type="journal article" date="2021" name="Nat. Plants">
        <title>The Taxus genome provides insights into paclitaxel biosynthesis.</title>
        <authorList>
            <person name="Xiong X."/>
            <person name="Gou J."/>
            <person name="Liao Q."/>
            <person name="Li Y."/>
            <person name="Zhou Q."/>
            <person name="Bi G."/>
            <person name="Li C."/>
            <person name="Du R."/>
            <person name="Wang X."/>
            <person name="Sun T."/>
            <person name="Guo L."/>
            <person name="Liang H."/>
            <person name="Lu P."/>
            <person name="Wu Y."/>
            <person name="Zhang Z."/>
            <person name="Ro D.K."/>
            <person name="Shang Y."/>
            <person name="Huang S."/>
            <person name="Yan J."/>
        </authorList>
    </citation>
    <scope>NUCLEOTIDE SEQUENCE [LARGE SCALE GENOMIC DNA]</scope>
    <source>
        <strain evidence="2">Ta-2019</strain>
    </source>
</reference>
<name>A0AA38FI79_TAXCH</name>
<dbReference type="InterPro" id="IPR002048">
    <property type="entry name" value="EF_hand_dom"/>
</dbReference>
<keyword evidence="3" id="KW-1185">Reference proteome</keyword>
<dbReference type="AlphaFoldDB" id="A0AA38FI79"/>
<dbReference type="OMA" id="WNISLDF"/>
<dbReference type="Gene3D" id="3.40.50.2000">
    <property type="entry name" value="Glycogen Phosphorylase B"/>
    <property type="match status" value="2"/>
</dbReference>
<evidence type="ECO:0000313" key="2">
    <source>
        <dbReference type="EMBL" id="KAH9303116.1"/>
    </source>
</evidence>
<dbReference type="PROSITE" id="PS00018">
    <property type="entry name" value="EF_HAND_1"/>
    <property type="match status" value="1"/>
</dbReference>
<dbReference type="SUPFAM" id="SSF53756">
    <property type="entry name" value="UDP-Glycosyltransferase/glycogen phosphorylase"/>
    <property type="match status" value="1"/>
</dbReference>
<dbReference type="PROSITE" id="PS50222">
    <property type="entry name" value="EF_HAND_2"/>
    <property type="match status" value="1"/>
</dbReference>
<protein>
    <recommendedName>
        <fullName evidence="1">EF-hand domain-containing protein</fullName>
    </recommendedName>
</protein>
<dbReference type="PANTHER" id="PTHR48045:SF31">
    <property type="entry name" value="UDP-GLYCOSYLTRANSFERASE 76B1-LIKE"/>
    <property type="match status" value="1"/>
</dbReference>
<accession>A0AA38FI79</accession>
<comment type="caution">
    <text evidence="2">The sequence shown here is derived from an EMBL/GenBank/DDBJ whole genome shotgun (WGS) entry which is preliminary data.</text>
</comment>
<dbReference type="Proteomes" id="UP000824469">
    <property type="component" value="Unassembled WGS sequence"/>
</dbReference>
<evidence type="ECO:0000259" key="1">
    <source>
        <dbReference type="PROSITE" id="PS50222"/>
    </source>
</evidence>
<dbReference type="InterPro" id="IPR018247">
    <property type="entry name" value="EF_Hand_1_Ca_BS"/>
</dbReference>
<evidence type="ECO:0000313" key="3">
    <source>
        <dbReference type="Proteomes" id="UP000824469"/>
    </source>
</evidence>
<feature type="non-terminal residue" evidence="2">
    <location>
        <position position="76"/>
    </location>
</feature>
<gene>
    <name evidence="2" type="ORF">KI387_014699</name>
</gene>
<feature type="non-terminal residue" evidence="2">
    <location>
        <position position="1"/>
    </location>
</feature>
<organism evidence="2 3">
    <name type="scientific">Taxus chinensis</name>
    <name type="common">Chinese yew</name>
    <name type="synonym">Taxus wallichiana var. chinensis</name>
    <dbReference type="NCBI Taxonomy" id="29808"/>
    <lineage>
        <taxon>Eukaryota</taxon>
        <taxon>Viridiplantae</taxon>
        <taxon>Streptophyta</taxon>
        <taxon>Embryophyta</taxon>
        <taxon>Tracheophyta</taxon>
        <taxon>Spermatophyta</taxon>
        <taxon>Pinopsida</taxon>
        <taxon>Pinidae</taxon>
        <taxon>Conifers II</taxon>
        <taxon>Cupressales</taxon>
        <taxon>Taxaceae</taxon>
        <taxon>Taxus</taxon>
    </lineage>
</organism>
<dbReference type="PANTHER" id="PTHR48045">
    <property type="entry name" value="UDP-GLYCOSYLTRANSFERASE 72B1"/>
    <property type="match status" value="1"/>
</dbReference>
<proteinExistence type="predicted"/>